<organism evidence="5">
    <name type="scientific">Diabrotica virgifera virgifera</name>
    <name type="common">western corn rootworm</name>
    <dbReference type="NCBI Taxonomy" id="50390"/>
    <lineage>
        <taxon>Eukaryota</taxon>
        <taxon>Metazoa</taxon>
        <taxon>Ecdysozoa</taxon>
        <taxon>Arthropoda</taxon>
        <taxon>Hexapoda</taxon>
        <taxon>Insecta</taxon>
        <taxon>Pterygota</taxon>
        <taxon>Neoptera</taxon>
        <taxon>Endopterygota</taxon>
        <taxon>Coleoptera</taxon>
        <taxon>Polyphaga</taxon>
        <taxon>Cucujiformia</taxon>
        <taxon>Chrysomeloidea</taxon>
        <taxon>Chrysomelidae</taxon>
        <taxon>Galerucinae</taxon>
        <taxon>Diabroticina</taxon>
        <taxon>Diabroticites</taxon>
        <taxon>Diabrotica</taxon>
    </lineage>
</organism>
<proteinExistence type="predicted"/>
<keyword evidence="2 4" id="KW-0732">Signal</keyword>
<evidence type="ECO:0000256" key="2">
    <source>
        <dbReference type="ARBA" id="ARBA00022729"/>
    </source>
</evidence>
<dbReference type="PROSITE" id="PS51450">
    <property type="entry name" value="LRR"/>
    <property type="match status" value="2"/>
</dbReference>
<dbReference type="Gene3D" id="3.80.10.10">
    <property type="entry name" value="Ribonuclease Inhibitor"/>
    <property type="match status" value="1"/>
</dbReference>
<gene>
    <name evidence="5" type="primary">LOC114326318</name>
</gene>
<evidence type="ECO:0000313" key="5">
    <source>
        <dbReference type="RefSeq" id="XP_028130438.1"/>
    </source>
</evidence>
<dbReference type="RefSeq" id="XP_028130438.1">
    <property type="nucleotide sequence ID" value="XM_028274637.1"/>
</dbReference>
<dbReference type="SMART" id="SM00369">
    <property type="entry name" value="LRR_TYP"/>
    <property type="match status" value="5"/>
</dbReference>
<dbReference type="SUPFAM" id="SSF52058">
    <property type="entry name" value="L domain-like"/>
    <property type="match status" value="1"/>
</dbReference>
<dbReference type="InParanoid" id="A0A6P7FA04"/>
<feature type="signal peptide" evidence="4">
    <location>
        <begin position="1"/>
        <end position="20"/>
    </location>
</feature>
<reference evidence="5" key="1">
    <citation type="submission" date="2025-08" db="UniProtKB">
        <authorList>
            <consortium name="RefSeq"/>
        </authorList>
    </citation>
    <scope>IDENTIFICATION</scope>
    <source>
        <tissue evidence="5">Whole insect</tissue>
    </source>
</reference>
<accession>A0A6P7FA04</accession>
<dbReference type="InterPro" id="IPR003591">
    <property type="entry name" value="Leu-rich_rpt_typical-subtyp"/>
</dbReference>
<evidence type="ECO:0000256" key="1">
    <source>
        <dbReference type="ARBA" id="ARBA00022614"/>
    </source>
</evidence>
<evidence type="ECO:0000256" key="3">
    <source>
        <dbReference type="ARBA" id="ARBA00022737"/>
    </source>
</evidence>
<dbReference type="PANTHER" id="PTHR24369:SF210">
    <property type="entry name" value="CHAOPTIN-RELATED"/>
    <property type="match status" value="1"/>
</dbReference>
<dbReference type="PANTHER" id="PTHR24369">
    <property type="entry name" value="ANTIGEN BSP, PUTATIVE-RELATED"/>
    <property type="match status" value="1"/>
</dbReference>
<keyword evidence="3" id="KW-0677">Repeat</keyword>
<dbReference type="InterPro" id="IPR050541">
    <property type="entry name" value="LRR_TM_domain-containing"/>
</dbReference>
<keyword evidence="1" id="KW-0433">Leucine-rich repeat</keyword>
<protein>
    <submittedName>
        <fullName evidence="5">Leucine-rich repeat-containing protein 15-like</fullName>
    </submittedName>
</protein>
<dbReference type="Pfam" id="PF13855">
    <property type="entry name" value="LRR_8"/>
    <property type="match status" value="2"/>
</dbReference>
<feature type="chain" id="PRO_5028219505" evidence="4">
    <location>
        <begin position="21"/>
        <end position="364"/>
    </location>
</feature>
<dbReference type="InterPro" id="IPR032675">
    <property type="entry name" value="LRR_dom_sf"/>
</dbReference>
<name>A0A6P7FA04_DIAVI</name>
<dbReference type="InterPro" id="IPR001611">
    <property type="entry name" value="Leu-rich_rpt"/>
</dbReference>
<dbReference type="AlphaFoldDB" id="A0A6P7FA04"/>
<sequence>MFLNKFVFAVLFALINKSFSECVKNYTEIDCEDVSQISQQVFNEITNGLQGITWITIGNDFQAVTVAKDSFSKGKNLKVVMLYQTNTYKLESGTFRDLPKLRSLYLSYNQITDLQRRTFSHLPKLTDILLNYNKLKFIRPGVFVDLPVLRSLHLGNNLLSKIDDGVLTNFPFLSKLPLNNNNIETIFFHKIVTFPQEIEVQWLQNNSLTIVSNFMLEGMIELRELNLGFNKISTIEAGSFAQTPKLQKLILNNNNLKEFDGSAFPIRGLHFIDEIFIDHNYLMFLRSSFFIRLAGLKRITLVGNPWFCNCMEDIYRVIFENNIQEKGQGDYGKGKKPYCVAADGGLHTVCHYTYNETLKEKVFT</sequence>
<dbReference type="GO" id="GO:0005886">
    <property type="term" value="C:plasma membrane"/>
    <property type="evidence" value="ECO:0007669"/>
    <property type="project" value="TreeGrafter"/>
</dbReference>
<evidence type="ECO:0000256" key="4">
    <source>
        <dbReference type="SAM" id="SignalP"/>
    </source>
</evidence>